<keyword evidence="2" id="KW-1185">Reference proteome</keyword>
<reference evidence="1" key="1">
    <citation type="submission" date="2020-11" db="EMBL/GenBank/DDBJ databases">
        <title>Sequencing the genomes of 1000 actinobacteria strains.</title>
        <authorList>
            <person name="Klenk H.-P."/>
        </authorList>
    </citation>
    <scope>NUCLEOTIDE SEQUENCE</scope>
    <source>
        <strain evidence="1">DSM 43175</strain>
    </source>
</reference>
<proteinExistence type="predicted"/>
<name>A0A931DID7_9ACTN</name>
<evidence type="ECO:0008006" key="3">
    <source>
        <dbReference type="Google" id="ProtNLM"/>
    </source>
</evidence>
<gene>
    <name evidence="1" type="ORF">IW256_004030</name>
</gene>
<dbReference type="SUPFAM" id="SSF53448">
    <property type="entry name" value="Nucleotide-diphospho-sugar transferases"/>
    <property type="match status" value="1"/>
</dbReference>
<sequence>MGLAERTCRVLVGIPWRPQPHRVYAHDLTVDTYRVLLPEAHIVDVDTEHEAFCLAACRNKAVRMAEAGGYEVVVLADADTLPEPEPLQQAVQDATTSRYVHLPYTQYRSLRRDGTDQFLAGAPLEDCNHLVVDGACSGIYVLNPATWWVHGGQDEHFRGWGFEDAAWLAAHKTLLGTEPVRHEGRVYALHHESAVKTGNQYEANAARCYRYLQAEGDPTAMRVLVTENANALTWDSSRSSTGG</sequence>
<dbReference type="Proteomes" id="UP000614047">
    <property type="component" value="Unassembled WGS sequence"/>
</dbReference>
<dbReference type="InterPro" id="IPR029044">
    <property type="entry name" value="Nucleotide-diphossugar_trans"/>
</dbReference>
<dbReference type="RefSeq" id="WP_197012456.1">
    <property type="nucleotide sequence ID" value="NZ_BAABES010000010.1"/>
</dbReference>
<evidence type="ECO:0000313" key="2">
    <source>
        <dbReference type="Proteomes" id="UP000614047"/>
    </source>
</evidence>
<accession>A0A931DID7</accession>
<dbReference type="Gene3D" id="3.90.550.10">
    <property type="entry name" value="Spore Coat Polysaccharide Biosynthesis Protein SpsA, Chain A"/>
    <property type="match status" value="1"/>
</dbReference>
<evidence type="ECO:0000313" key="1">
    <source>
        <dbReference type="EMBL" id="MBG6089917.1"/>
    </source>
</evidence>
<protein>
    <recommendedName>
        <fullName evidence="3">Galactosyltransferase C-terminal domain-containing protein</fullName>
    </recommendedName>
</protein>
<dbReference type="AlphaFoldDB" id="A0A931DID7"/>
<dbReference type="EMBL" id="JADOUA010000001">
    <property type="protein sequence ID" value="MBG6089917.1"/>
    <property type="molecule type" value="Genomic_DNA"/>
</dbReference>
<comment type="caution">
    <text evidence="1">The sequence shown here is derived from an EMBL/GenBank/DDBJ whole genome shotgun (WGS) entry which is preliminary data.</text>
</comment>
<organism evidence="1 2">
    <name type="scientific">Actinomadura viridis</name>
    <dbReference type="NCBI Taxonomy" id="58110"/>
    <lineage>
        <taxon>Bacteria</taxon>
        <taxon>Bacillati</taxon>
        <taxon>Actinomycetota</taxon>
        <taxon>Actinomycetes</taxon>
        <taxon>Streptosporangiales</taxon>
        <taxon>Thermomonosporaceae</taxon>
        <taxon>Actinomadura</taxon>
    </lineage>
</organism>